<proteinExistence type="predicted"/>
<comment type="caution">
    <text evidence="1">The sequence shown here is derived from an EMBL/GenBank/DDBJ whole genome shotgun (WGS) entry which is preliminary data.</text>
</comment>
<dbReference type="EMBL" id="MCFK01001938">
    <property type="protein sequence ID" value="RKF64387.1"/>
    <property type="molecule type" value="Genomic_DNA"/>
</dbReference>
<evidence type="ECO:0000313" key="1">
    <source>
        <dbReference type="EMBL" id="RKF64387.1"/>
    </source>
</evidence>
<keyword evidence="2" id="KW-1185">Reference proteome</keyword>
<dbReference type="OrthoDB" id="5276388at2759"/>
<evidence type="ECO:0008006" key="3">
    <source>
        <dbReference type="Google" id="ProtNLM"/>
    </source>
</evidence>
<sequence>MNNFRLSTFKGKIEYITLEERHKIVNAVPYIEYLEDGRVRHLDNSIAPEILLSGCVYEIKKPDGDTILLETLKQVASTVNVGYRTLKTRIERQELKEWVEIKGYKIKRIGVFQ</sequence>
<gene>
    <name evidence="1" type="ORF">OnM2_019053</name>
</gene>
<evidence type="ECO:0000313" key="2">
    <source>
        <dbReference type="Proteomes" id="UP000286134"/>
    </source>
</evidence>
<dbReference type="Proteomes" id="UP000286134">
    <property type="component" value="Unassembled WGS sequence"/>
</dbReference>
<dbReference type="AlphaFoldDB" id="A0A420I3X6"/>
<accession>A0A420I3X6</accession>
<organism evidence="1 2">
    <name type="scientific">Erysiphe neolycopersici</name>
    <dbReference type="NCBI Taxonomy" id="212602"/>
    <lineage>
        <taxon>Eukaryota</taxon>
        <taxon>Fungi</taxon>
        <taxon>Dikarya</taxon>
        <taxon>Ascomycota</taxon>
        <taxon>Pezizomycotina</taxon>
        <taxon>Leotiomycetes</taxon>
        <taxon>Erysiphales</taxon>
        <taxon>Erysiphaceae</taxon>
        <taxon>Erysiphe</taxon>
    </lineage>
</organism>
<reference evidence="1 2" key="1">
    <citation type="journal article" date="2018" name="BMC Genomics">
        <title>Comparative genome analyses reveal sequence features reflecting distinct modes of host-adaptation between dicot and monocot powdery mildew.</title>
        <authorList>
            <person name="Wu Y."/>
            <person name="Ma X."/>
            <person name="Pan Z."/>
            <person name="Kale S.D."/>
            <person name="Song Y."/>
            <person name="King H."/>
            <person name="Zhang Q."/>
            <person name="Presley C."/>
            <person name="Deng X."/>
            <person name="Wei C.I."/>
            <person name="Xiao S."/>
        </authorList>
    </citation>
    <scope>NUCLEOTIDE SEQUENCE [LARGE SCALE GENOMIC DNA]</scope>
    <source>
        <strain evidence="1">UMSG2</strain>
    </source>
</reference>
<protein>
    <recommendedName>
        <fullName evidence="3">GIY-YIG endonuclease</fullName>
    </recommendedName>
</protein>
<name>A0A420I3X6_9PEZI</name>